<feature type="compositionally biased region" description="Basic and acidic residues" evidence="1">
    <location>
        <begin position="156"/>
        <end position="178"/>
    </location>
</feature>
<evidence type="ECO:0000256" key="2">
    <source>
        <dbReference type="SAM" id="Phobius"/>
    </source>
</evidence>
<organism evidence="3 4">
    <name type="scientific">Skeletonema marinoi</name>
    <dbReference type="NCBI Taxonomy" id="267567"/>
    <lineage>
        <taxon>Eukaryota</taxon>
        <taxon>Sar</taxon>
        <taxon>Stramenopiles</taxon>
        <taxon>Ochrophyta</taxon>
        <taxon>Bacillariophyta</taxon>
        <taxon>Coscinodiscophyceae</taxon>
        <taxon>Thalassiosirophycidae</taxon>
        <taxon>Thalassiosirales</taxon>
        <taxon>Skeletonemataceae</taxon>
        <taxon>Skeletonema</taxon>
        <taxon>Skeletonema marinoi-dohrnii complex</taxon>
    </lineage>
</organism>
<proteinExistence type="predicted"/>
<evidence type="ECO:0000313" key="3">
    <source>
        <dbReference type="EMBL" id="KAK1733472.1"/>
    </source>
</evidence>
<accession>A0AAD8XTL1</accession>
<keyword evidence="4" id="KW-1185">Reference proteome</keyword>
<feature type="transmembrane region" description="Helical" evidence="2">
    <location>
        <begin position="42"/>
        <end position="62"/>
    </location>
</feature>
<keyword evidence="2" id="KW-0812">Transmembrane</keyword>
<feature type="compositionally biased region" description="Low complexity" evidence="1">
    <location>
        <begin position="98"/>
        <end position="114"/>
    </location>
</feature>
<protein>
    <submittedName>
        <fullName evidence="3">Uncharacterized protein</fullName>
    </submittedName>
</protein>
<keyword evidence="2" id="KW-0472">Membrane</keyword>
<dbReference type="Proteomes" id="UP001224775">
    <property type="component" value="Unassembled WGS sequence"/>
</dbReference>
<evidence type="ECO:0000256" key="1">
    <source>
        <dbReference type="SAM" id="MobiDB-lite"/>
    </source>
</evidence>
<sequence length="178" mass="19900">MVLCVVVRHKPHPATLKIRSDEKIIHYHTTKAFYYSTMTSSITLLILLLSTSTSFTTLIHAFSTVKTYNNFRHPFKPSSSSSSLAQQPQPNFGDWTNDDYLNNLGGDGDGSANDESGGAENNYTPPRNELTDEEITAWALNAASFYNTESSVEEVYGVKREGPPRREEGSEVDGWDYH</sequence>
<evidence type="ECO:0000313" key="4">
    <source>
        <dbReference type="Proteomes" id="UP001224775"/>
    </source>
</evidence>
<name>A0AAD8XTL1_9STRA</name>
<gene>
    <name evidence="3" type="ORF">QTG54_015887</name>
</gene>
<feature type="region of interest" description="Disordered" evidence="1">
    <location>
        <begin position="154"/>
        <end position="178"/>
    </location>
</feature>
<comment type="caution">
    <text evidence="3">The sequence shown here is derived from an EMBL/GenBank/DDBJ whole genome shotgun (WGS) entry which is preliminary data.</text>
</comment>
<dbReference type="EMBL" id="JATAAI010000049">
    <property type="protein sequence ID" value="KAK1733472.1"/>
    <property type="molecule type" value="Genomic_DNA"/>
</dbReference>
<feature type="region of interest" description="Disordered" evidence="1">
    <location>
        <begin position="76"/>
        <end position="133"/>
    </location>
</feature>
<keyword evidence="2" id="KW-1133">Transmembrane helix</keyword>
<reference evidence="3" key="1">
    <citation type="submission" date="2023-06" db="EMBL/GenBank/DDBJ databases">
        <title>Survivors Of The Sea: Transcriptome response of Skeletonema marinoi to long-term dormancy.</title>
        <authorList>
            <person name="Pinder M.I.M."/>
            <person name="Kourtchenko O."/>
            <person name="Robertson E.K."/>
            <person name="Larsson T."/>
            <person name="Maumus F."/>
            <person name="Osuna-Cruz C.M."/>
            <person name="Vancaester E."/>
            <person name="Stenow R."/>
            <person name="Vandepoele K."/>
            <person name="Ploug H."/>
            <person name="Bruchert V."/>
            <person name="Godhe A."/>
            <person name="Topel M."/>
        </authorList>
    </citation>
    <scope>NUCLEOTIDE SEQUENCE</scope>
    <source>
        <strain evidence="3">R05AC</strain>
    </source>
</reference>
<dbReference type="AlphaFoldDB" id="A0AAD8XTL1"/>